<evidence type="ECO:0000256" key="4">
    <source>
        <dbReference type="ARBA" id="ARBA00010617"/>
    </source>
</evidence>
<keyword evidence="5 11" id="KW-0349">Heme</keyword>
<evidence type="ECO:0000256" key="10">
    <source>
        <dbReference type="ARBA" id="ARBA00023033"/>
    </source>
</evidence>
<comment type="subcellular location">
    <subcellularLocation>
        <location evidence="3">Endoplasmic reticulum membrane</location>
        <topology evidence="3">Peripheral membrane protein</topology>
    </subcellularLocation>
    <subcellularLocation>
        <location evidence="2">Microsome membrane</location>
        <topology evidence="2">Peripheral membrane protein</topology>
    </subcellularLocation>
</comment>
<dbReference type="InterPro" id="IPR050705">
    <property type="entry name" value="Cytochrome_P450_3A"/>
</dbReference>
<evidence type="ECO:0000256" key="5">
    <source>
        <dbReference type="ARBA" id="ARBA00022617"/>
    </source>
</evidence>
<keyword evidence="12" id="KW-0812">Transmembrane</keyword>
<evidence type="ECO:0000256" key="3">
    <source>
        <dbReference type="ARBA" id="ARBA00004406"/>
    </source>
</evidence>
<organism evidence="13">
    <name type="scientific">Amblyomma maculatum</name>
    <name type="common">Gulf Coast tick</name>
    <dbReference type="NCBI Taxonomy" id="34609"/>
    <lineage>
        <taxon>Eukaryota</taxon>
        <taxon>Metazoa</taxon>
        <taxon>Ecdysozoa</taxon>
        <taxon>Arthropoda</taxon>
        <taxon>Chelicerata</taxon>
        <taxon>Arachnida</taxon>
        <taxon>Acari</taxon>
        <taxon>Parasitiformes</taxon>
        <taxon>Ixodida</taxon>
        <taxon>Ixodoidea</taxon>
        <taxon>Ixodidae</taxon>
        <taxon>Amblyomminae</taxon>
        <taxon>Amblyomma</taxon>
    </lineage>
</organism>
<feature type="transmembrane region" description="Helical" evidence="12">
    <location>
        <begin position="6"/>
        <end position="29"/>
    </location>
</feature>
<name>G3MPA9_AMBMU</name>
<evidence type="ECO:0000256" key="9">
    <source>
        <dbReference type="ARBA" id="ARBA00023004"/>
    </source>
</evidence>
<reference evidence="13" key="1">
    <citation type="journal article" date="2011" name="PLoS ONE">
        <title>A deep insight into the sialotranscriptome of the gulf coast tick, Amblyomma maculatum.</title>
        <authorList>
            <person name="Karim S."/>
            <person name="Singh P."/>
            <person name="Ribeiro J.M."/>
        </authorList>
    </citation>
    <scope>NUCLEOTIDE SEQUENCE</scope>
    <source>
        <tissue evidence="13">Salivary gland</tissue>
    </source>
</reference>
<dbReference type="GO" id="GO:0020037">
    <property type="term" value="F:heme binding"/>
    <property type="evidence" value="ECO:0007669"/>
    <property type="project" value="InterPro"/>
</dbReference>
<dbReference type="InterPro" id="IPR002401">
    <property type="entry name" value="Cyt_P450_E_grp-I"/>
</dbReference>
<evidence type="ECO:0000256" key="11">
    <source>
        <dbReference type="PIRSR" id="PIRSR602401-1"/>
    </source>
</evidence>
<comment type="similarity">
    <text evidence="4">Belongs to the cytochrome P450 family.</text>
</comment>
<feature type="binding site" description="axial binding residue" evidence="11">
    <location>
        <position position="467"/>
    </location>
    <ligand>
        <name>heme</name>
        <dbReference type="ChEBI" id="CHEBI:30413"/>
    </ligand>
    <ligandPart>
        <name>Fe</name>
        <dbReference type="ChEBI" id="CHEBI:18248"/>
    </ligandPart>
</feature>
<dbReference type="PANTHER" id="PTHR24302">
    <property type="entry name" value="CYTOCHROME P450 FAMILY 3"/>
    <property type="match status" value="1"/>
</dbReference>
<sequence>MTMAGVPVQWIVPFAITCLVVLLVTVLRWRRNKFSYFKKQGIPGPEPNLVSGHFHQIWSENALRIRDEWSRKYGDIYGFFNGDAPFLMVKDLELLRRVFVTDFGKFLNKGDVWAMLNENLLLRNSLTFARDNQWKLIRRLVLTTFRASKLRRMIPSVTETVDRFLGLLEKRCQETPSGEVDVCPMLAALAFDVAAETACGLRLDVQHKPGDQHYTSVRSMRAKLISGGFHKAGQYFSGIKPLVRLIGFLERQFGHEPLTELARKAKPIVELRAKDPSLSQPDLIQNFLEAKIPEELYRELEIKSRTNEKGDYRVPLTDIAANAATVLVAGFETVQVSSAHCLYSLAKHPNVQEKVREEVNASYNKHGGFTYDAITDLPYTTQVIFETLRLYSPAFSFTTRKASCDYHYKGIIIPQGTSIMACTGQIHMDPSLWNKPEEFNPDRFSPEQKSTWDPLAFQPYGMGPRNCAGIKLAQATMCLLLAKTVHRYRLHLGSQHENADLKLQTQAVLGCA</sequence>
<keyword evidence="10" id="KW-0503">Monooxygenase</keyword>
<evidence type="ECO:0000256" key="6">
    <source>
        <dbReference type="ARBA" id="ARBA00022723"/>
    </source>
</evidence>
<dbReference type="AlphaFoldDB" id="G3MPA9"/>
<dbReference type="SUPFAM" id="SSF48264">
    <property type="entry name" value="Cytochrome P450"/>
    <property type="match status" value="1"/>
</dbReference>
<evidence type="ECO:0000256" key="2">
    <source>
        <dbReference type="ARBA" id="ARBA00004174"/>
    </source>
</evidence>
<evidence type="ECO:0000256" key="7">
    <source>
        <dbReference type="ARBA" id="ARBA00022848"/>
    </source>
</evidence>
<dbReference type="Pfam" id="PF00067">
    <property type="entry name" value="p450"/>
    <property type="match status" value="1"/>
</dbReference>
<keyword evidence="7" id="KW-0256">Endoplasmic reticulum</keyword>
<evidence type="ECO:0000256" key="12">
    <source>
        <dbReference type="SAM" id="Phobius"/>
    </source>
</evidence>
<comment type="cofactor">
    <cofactor evidence="1 11">
        <name>heme</name>
        <dbReference type="ChEBI" id="CHEBI:30413"/>
    </cofactor>
</comment>
<evidence type="ECO:0000313" key="13">
    <source>
        <dbReference type="EMBL" id="AEO35327.1"/>
    </source>
</evidence>
<dbReference type="Gene3D" id="1.10.630.10">
    <property type="entry name" value="Cytochrome P450"/>
    <property type="match status" value="1"/>
</dbReference>
<dbReference type="PANTHER" id="PTHR24302:SF15">
    <property type="entry name" value="FATTY-ACID PEROXYGENASE"/>
    <property type="match status" value="1"/>
</dbReference>
<keyword evidence="9 11" id="KW-0408">Iron</keyword>
<dbReference type="InterPro" id="IPR001128">
    <property type="entry name" value="Cyt_P450"/>
</dbReference>
<dbReference type="GO" id="GO:0016705">
    <property type="term" value="F:oxidoreductase activity, acting on paired donors, with incorporation or reduction of molecular oxygen"/>
    <property type="evidence" value="ECO:0007669"/>
    <property type="project" value="InterPro"/>
</dbReference>
<protein>
    <recommendedName>
        <fullName evidence="14">Cytochrome P450</fullName>
    </recommendedName>
</protein>
<dbReference type="GO" id="GO:0005506">
    <property type="term" value="F:iron ion binding"/>
    <property type="evidence" value="ECO:0007669"/>
    <property type="project" value="InterPro"/>
</dbReference>
<keyword evidence="6 11" id="KW-0479">Metal-binding</keyword>
<dbReference type="InterPro" id="IPR036396">
    <property type="entry name" value="Cyt_P450_sf"/>
</dbReference>
<dbReference type="FunFam" id="1.10.630.10:FF:000182">
    <property type="entry name" value="Cytochrome P450 3A4"/>
    <property type="match status" value="1"/>
</dbReference>
<evidence type="ECO:0000256" key="1">
    <source>
        <dbReference type="ARBA" id="ARBA00001971"/>
    </source>
</evidence>
<evidence type="ECO:0008006" key="14">
    <source>
        <dbReference type="Google" id="ProtNLM"/>
    </source>
</evidence>
<dbReference type="GO" id="GO:0008395">
    <property type="term" value="F:steroid hydroxylase activity"/>
    <property type="evidence" value="ECO:0007669"/>
    <property type="project" value="TreeGrafter"/>
</dbReference>
<dbReference type="GO" id="GO:0005789">
    <property type="term" value="C:endoplasmic reticulum membrane"/>
    <property type="evidence" value="ECO:0007669"/>
    <property type="project" value="UniProtKB-SubCell"/>
</dbReference>
<dbReference type="EMBL" id="JO843710">
    <property type="protein sequence ID" value="AEO35327.1"/>
    <property type="molecule type" value="mRNA"/>
</dbReference>
<proteinExistence type="evidence at transcript level"/>
<dbReference type="PRINTS" id="PR00463">
    <property type="entry name" value="EP450I"/>
</dbReference>
<keyword evidence="12" id="KW-1133">Transmembrane helix</keyword>
<dbReference type="PRINTS" id="PR00385">
    <property type="entry name" value="P450"/>
</dbReference>
<keyword evidence="8" id="KW-0560">Oxidoreductase</keyword>
<keyword evidence="7" id="KW-0492">Microsome</keyword>
<evidence type="ECO:0000256" key="8">
    <source>
        <dbReference type="ARBA" id="ARBA00023002"/>
    </source>
</evidence>
<accession>G3MPA9</accession>
<keyword evidence="12" id="KW-0472">Membrane</keyword>